<feature type="coiled-coil region" evidence="1">
    <location>
        <begin position="132"/>
        <end position="163"/>
    </location>
</feature>
<dbReference type="Proteomes" id="UP000288259">
    <property type="component" value="Unassembled WGS sequence"/>
</dbReference>
<evidence type="ECO:0008006" key="4">
    <source>
        <dbReference type="Google" id="ProtNLM"/>
    </source>
</evidence>
<keyword evidence="1" id="KW-0175">Coiled coil</keyword>
<dbReference type="PROSITE" id="PS51257">
    <property type="entry name" value="PROKAR_LIPOPROTEIN"/>
    <property type="match status" value="1"/>
</dbReference>
<dbReference type="InterPro" id="IPR021431">
    <property type="entry name" value="DUF3080"/>
</dbReference>
<reference evidence="3" key="1">
    <citation type="journal article" date="2018" name="Front. Microbiol.">
        <title>Genome-Based Analysis Reveals the Taxonomy and Diversity of the Family Idiomarinaceae.</title>
        <authorList>
            <person name="Liu Y."/>
            <person name="Lai Q."/>
            <person name="Shao Z."/>
        </authorList>
    </citation>
    <scope>NUCLEOTIDE SEQUENCE [LARGE SCALE GENOMIC DNA]</scope>
    <source>
        <strain evidence="3">CVS-6</strain>
    </source>
</reference>
<gene>
    <name evidence="2" type="ORF">CWI71_05180</name>
</gene>
<evidence type="ECO:0000313" key="2">
    <source>
        <dbReference type="EMBL" id="RUO62244.1"/>
    </source>
</evidence>
<keyword evidence="3" id="KW-1185">Reference proteome</keyword>
<evidence type="ECO:0000313" key="3">
    <source>
        <dbReference type="Proteomes" id="UP000288259"/>
    </source>
</evidence>
<evidence type="ECO:0000256" key="1">
    <source>
        <dbReference type="SAM" id="Coils"/>
    </source>
</evidence>
<organism evidence="2 3">
    <name type="scientific">Pseudidiomarina insulisalsae</name>
    <dbReference type="NCBI Taxonomy" id="575789"/>
    <lineage>
        <taxon>Bacteria</taxon>
        <taxon>Pseudomonadati</taxon>
        <taxon>Pseudomonadota</taxon>
        <taxon>Gammaproteobacteria</taxon>
        <taxon>Alteromonadales</taxon>
        <taxon>Idiomarinaceae</taxon>
        <taxon>Pseudidiomarina</taxon>
    </lineage>
</organism>
<proteinExistence type="predicted"/>
<sequence>MMREGPESMPMTHIVKVLRHLGYACCALLLLGCSDVPSALTPLHDYQTRVANTLEREPISYHRKSYPLLPQARELRIEVPRVSISLLDSWRVNKCAAGQLIAERNSALGTLERGVTRYVKDVQLSLAIEDCVRQLEANGDALAARLQEALEAKQETLAAERQHALGTDPALRNALRVGGSTLAVADDDLFAASISSLETIIAALQADLDQQPPTEDAVEQALEDLYQYDYLPQLWRSLHELNTYLHQLEPLTVNLASASGCTSKGRPERANVLHTIFLKYFIGEAQPHMAKFTQQGYIANDALEELYQLSEQPQMREYLRALMDLTDQLNAASKAHVEPWQEFFSACNFSLGDGVT</sequence>
<comment type="caution">
    <text evidence="2">The sequence shown here is derived from an EMBL/GenBank/DDBJ whole genome shotgun (WGS) entry which is preliminary data.</text>
</comment>
<dbReference type="EMBL" id="PIPY01000004">
    <property type="protein sequence ID" value="RUO62244.1"/>
    <property type="molecule type" value="Genomic_DNA"/>
</dbReference>
<dbReference type="Pfam" id="PF11279">
    <property type="entry name" value="DUF3080"/>
    <property type="match status" value="1"/>
</dbReference>
<name>A0A432YMR4_9GAMM</name>
<accession>A0A432YMR4</accession>
<protein>
    <recommendedName>
        <fullName evidence="4">DUF3080 domain-containing protein</fullName>
    </recommendedName>
</protein>
<dbReference type="AlphaFoldDB" id="A0A432YMR4"/>